<dbReference type="Pfam" id="PF05705">
    <property type="entry name" value="DUF829"/>
    <property type="match status" value="1"/>
</dbReference>
<sequence length="345" mass="40246">MGDFKTHCFMKLYDSFVSNQWFGEIKLPKSRVKFRNTYDHKSTEKRIINGRQTTEEITVNMGDDDIDYNIVFPEALISEKHWRGSKEPVVILLGWAGSRDKHLAKYSSIYNEQGCVTLRYTAPLKTVFISEPLGYKELRSTAHKLLELLYDYEVENSPIFFHVFSNGGFMLYRYMVELLHSHKQFSTLYVVGTVVDSAPGSQNIIGALRALKTTLGPKVNVLLQYFLLALFAVAVFLLRIVLYPVTKYFHKNHYDAMTEHPAPWPQMYLYSRADRVIRYRDVEKMVKVLREKGLTVESFDFITPAHVSLYRDCPEDYSNRCRTFLTRCMTTSEETLTKKRLQVHH</sequence>
<evidence type="ECO:0000256" key="5">
    <source>
        <dbReference type="ARBA" id="ARBA00023242"/>
    </source>
</evidence>
<dbReference type="InterPro" id="IPR008547">
    <property type="entry name" value="DUF829_TMEM53"/>
</dbReference>
<feature type="transmembrane region" description="Helical" evidence="7">
    <location>
        <begin position="222"/>
        <end position="242"/>
    </location>
</feature>
<evidence type="ECO:0000256" key="4">
    <source>
        <dbReference type="ARBA" id="ARBA00023136"/>
    </source>
</evidence>
<keyword evidence="9" id="KW-1185">Reference proteome</keyword>
<evidence type="ECO:0000313" key="8">
    <source>
        <dbReference type="EMBL" id="ROL44551.1"/>
    </source>
</evidence>
<comment type="caution">
    <text evidence="8">The sequence shown here is derived from an EMBL/GenBank/DDBJ whole genome shotgun (WGS) entry which is preliminary data.</text>
</comment>
<keyword evidence="4 7" id="KW-0472">Membrane</keyword>
<dbReference type="PANTHER" id="PTHR12265:SF30">
    <property type="entry name" value="TRANSMEMBRANE PROTEIN 53"/>
    <property type="match status" value="1"/>
</dbReference>
<dbReference type="EMBL" id="RJVU01044706">
    <property type="protein sequence ID" value="ROL44551.1"/>
    <property type="molecule type" value="Genomic_DNA"/>
</dbReference>
<dbReference type="Proteomes" id="UP000281406">
    <property type="component" value="Unassembled WGS sequence"/>
</dbReference>
<evidence type="ECO:0000256" key="6">
    <source>
        <dbReference type="ARBA" id="ARBA00034303"/>
    </source>
</evidence>
<keyword evidence="2 7" id="KW-0812">Transmembrane</keyword>
<keyword evidence="3 7" id="KW-1133">Transmembrane helix</keyword>
<dbReference type="Gene3D" id="3.40.50.1820">
    <property type="entry name" value="alpha/beta hydrolase"/>
    <property type="match status" value="1"/>
</dbReference>
<accession>A0A3N0YFD8</accession>
<proteinExistence type="inferred from homology"/>
<evidence type="ECO:0000256" key="1">
    <source>
        <dbReference type="ARBA" id="ARBA00007387"/>
    </source>
</evidence>
<keyword evidence="5" id="KW-0539">Nucleus</keyword>
<reference evidence="8 9" key="1">
    <citation type="submission" date="2018-10" db="EMBL/GenBank/DDBJ databases">
        <title>Genome assembly for a Yunnan-Guizhou Plateau 3E fish, Anabarilius grahami (Regan), and its evolutionary and genetic applications.</title>
        <authorList>
            <person name="Jiang W."/>
        </authorList>
    </citation>
    <scope>NUCLEOTIDE SEQUENCE [LARGE SCALE GENOMIC DNA]</scope>
    <source>
        <strain evidence="8">AG-KIZ</strain>
        <tissue evidence="8">Muscle</tissue>
    </source>
</reference>
<evidence type="ECO:0000256" key="7">
    <source>
        <dbReference type="SAM" id="Phobius"/>
    </source>
</evidence>
<dbReference type="InterPro" id="IPR029058">
    <property type="entry name" value="AB_hydrolase_fold"/>
</dbReference>
<dbReference type="PANTHER" id="PTHR12265">
    <property type="entry name" value="TRANSMEMBRANE PROTEIN 53"/>
    <property type="match status" value="1"/>
</dbReference>
<comment type="similarity">
    <text evidence="1">Belongs to the TMEM53 family.</text>
</comment>
<protein>
    <submittedName>
        <fullName evidence="8">Transmembrane protein 53</fullName>
    </submittedName>
</protein>
<organism evidence="8 9">
    <name type="scientific">Anabarilius grahami</name>
    <name type="common">Kanglang fish</name>
    <name type="synonym">Barilius grahami</name>
    <dbReference type="NCBI Taxonomy" id="495550"/>
    <lineage>
        <taxon>Eukaryota</taxon>
        <taxon>Metazoa</taxon>
        <taxon>Chordata</taxon>
        <taxon>Craniata</taxon>
        <taxon>Vertebrata</taxon>
        <taxon>Euteleostomi</taxon>
        <taxon>Actinopterygii</taxon>
        <taxon>Neopterygii</taxon>
        <taxon>Teleostei</taxon>
        <taxon>Ostariophysi</taxon>
        <taxon>Cypriniformes</taxon>
        <taxon>Xenocyprididae</taxon>
        <taxon>Xenocypridinae</taxon>
        <taxon>Xenocypridinae incertae sedis</taxon>
        <taxon>Anabarilius</taxon>
    </lineage>
</organism>
<dbReference type="OrthoDB" id="77878at2759"/>
<comment type="subcellular location">
    <subcellularLocation>
        <location evidence="6">Nucleus outer membrane</location>
        <topology evidence="6">Single-pass membrane protein</topology>
    </subcellularLocation>
</comment>
<evidence type="ECO:0000313" key="9">
    <source>
        <dbReference type="Proteomes" id="UP000281406"/>
    </source>
</evidence>
<evidence type="ECO:0000256" key="2">
    <source>
        <dbReference type="ARBA" id="ARBA00022692"/>
    </source>
</evidence>
<gene>
    <name evidence="8" type="ORF">DPX16_18262</name>
</gene>
<dbReference type="SUPFAM" id="SSF53474">
    <property type="entry name" value="alpha/beta-Hydrolases"/>
    <property type="match status" value="1"/>
</dbReference>
<evidence type="ECO:0000256" key="3">
    <source>
        <dbReference type="ARBA" id="ARBA00022989"/>
    </source>
</evidence>
<dbReference type="GO" id="GO:0005640">
    <property type="term" value="C:nuclear outer membrane"/>
    <property type="evidence" value="ECO:0007669"/>
    <property type="project" value="UniProtKB-SubCell"/>
</dbReference>
<dbReference type="AlphaFoldDB" id="A0A3N0YFD8"/>
<name>A0A3N0YFD8_ANAGA</name>